<evidence type="ECO:0000256" key="6">
    <source>
        <dbReference type="ARBA" id="ARBA00022917"/>
    </source>
</evidence>
<dbReference type="PANTHER" id="PTHR43740:SF2">
    <property type="entry name" value="LEUCINE--TRNA LIGASE, MITOCHONDRIAL"/>
    <property type="match status" value="1"/>
</dbReference>
<feature type="domain" description="Aminoacyl-tRNA synthetase class Ia" evidence="11">
    <location>
        <begin position="16"/>
        <end position="226"/>
    </location>
</feature>
<dbReference type="InterPro" id="IPR013155">
    <property type="entry name" value="M/V/L/I-tRNA-synth_anticd-bd"/>
</dbReference>
<evidence type="ECO:0000313" key="15">
    <source>
        <dbReference type="Proteomes" id="UP000178330"/>
    </source>
</evidence>
<comment type="similarity">
    <text evidence="1 9 10">Belongs to the class-I aminoacyl-tRNA synthetase family.</text>
</comment>
<evidence type="ECO:0000256" key="10">
    <source>
        <dbReference type="RuleBase" id="RU363035"/>
    </source>
</evidence>
<dbReference type="Gene3D" id="3.10.20.590">
    <property type="match status" value="1"/>
</dbReference>
<dbReference type="GO" id="GO:0005829">
    <property type="term" value="C:cytosol"/>
    <property type="evidence" value="ECO:0007669"/>
    <property type="project" value="TreeGrafter"/>
</dbReference>
<evidence type="ECO:0000256" key="4">
    <source>
        <dbReference type="ARBA" id="ARBA00022741"/>
    </source>
</evidence>
<keyword evidence="4 9" id="KW-0547">Nucleotide-binding</keyword>
<evidence type="ECO:0000256" key="2">
    <source>
        <dbReference type="ARBA" id="ARBA00022490"/>
    </source>
</evidence>
<comment type="caution">
    <text evidence="9">Lacks conserved residue(s) required for the propagation of feature annotation.</text>
</comment>
<feature type="domain" description="Methionyl/Valyl/Leucyl/Isoleucyl-tRNA synthetase anticodon-binding" evidence="12">
    <location>
        <begin position="608"/>
        <end position="736"/>
    </location>
</feature>
<evidence type="ECO:0000256" key="3">
    <source>
        <dbReference type="ARBA" id="ARBA00022598"/>
    </source>
</evidence>
<dbReference type="AlphaFoldDB" id="A0A1F8D0D5"/>
<dbReference type="Proteomes" id="UP000178330">
    <property type="component" value="Unassembled WGS sequence"/>
</dbReference>
<dbReference type="CDD" id="cd07958">
    <property type="entry name" value="Anticodon_Ia_Leu_BEm"/>
    <property type="match status" value="1"/>
</dbReference>
<comment type="subcellular location">
    <subcellularLocation>
        <location evidence="9">Cytoplasm</location>
    </subcellularLocation>
</comment>
<dbReference type="EC" id="6.1.1.4" evidence="9"/>
<keyword evidence="6 9" id="KW-0648">Protein biosynthesis</keyword>
<dbReference type="GO" id="GO:0006429">
    <property type="term" value="P:leucyl-tRNA aminoacylation"/>
    <property type="evidence" value="ECO:0007669"/>
    <property type="project" value="UniProtKB-UniRule"/>
</dbReference>
<evidence type="ECO:0000256" key="5">
    <source>
        <dbReference type="ARBA" id="ARBA00022840"/>
    </source>
</evidence>
<dbReference type="Pfam" id="PF00133">
    <property type="entry name" value="tRNA-synt_1"/>
    <property type="match status" value="2"/>
</dbReference>
<dbReference type="Gene3D" id="1.10.730.10">
    <property type="entry name" value="Isoleucyl-tRNA Synthetase, Domain 1"/>
    <property type="match status" value="1"/>
</dbReference>
<dbReference type="InterPro" id="IPR009080">
    <property type="entry name" value="tRNAsynth_Ia_anticodon-bd"/>
</dbReference>
<gene>
    <name evidence="9" type="primary">leuS</name>
    <name evidence="14" type="ORF">A2376_01085</name>
</gene>
<evidence type="ECO:0000256" key="1">
    <source>
        <dbReference type="ARBA" id="ARBA00005594"/>
    </source>
</evidence>
<feature type="domain" description="Leucyl-tRNA synthetase editing" evidence="13">
    <location>
        <begin position="269"/>
        <end position="331"/>
    </location>
</feature>
<dbReference type="InterPro" id="IPR001412">
    <property type="entry name" value="aa-tRNA-synth_I_CS"/>
</dbReference>
<dbReference type="Pfam" id="PF08264">
    <property type="entry name" value="Anticodon_1"/>
    <property type="match status" value="1"/>
</dbReference>
<accession>A0A1F8D0D5</accession>
<dbReference type="InterPro" id="IPR002300">
    <property type="entry name" value="aa-tRNA-synth_Ia"/>
</dbReference>
<dbReference type="GO" id="GO:0005524">
    <property type="term" value="F:ATP binding"/>
    <property type="evidence" value="ECO:0007669"/>
    <property type="project" value="UniProtKB-UniRule"/>
</dbReference>
<evidence type="ECO:0000259" key="12">
    <source>
        <dbReference type="Pfam" id="PF08264"/>
    </source>
</evidence>
<dbReference type="HAMAP" id="MF_00049_B">
    <property type="entry name" value="Leu_tRNA_synth_B"/>
    <property type="match status" value="1"/>
</dbReference>
<evidence type="ECO:0000256" key="8">
    <source>
        <dbReference type="ARBA" id="ARBA00047469"/>
    </source>
</evidence>
<dbReference type="SUPFAM" id="SSF47323">
    <property type="entry name" value="Anticodon-binding domain of a subclass of class I aminoacyl-tRNA synthetases"/>
    <property type="match status" value="1"/>
</dbReference>
<keyword evidence="3 9" id="KW-0436">Ligase</keyword>
<evidence type="ECO:0000256" key="7">
    <source>
        <dbReference type="ARBA" id="ARBA00023146"/>
    </source>
</evidence>
<dbReference type="GO" id="GO:0002161">
    <property type="term" value="F:aminoacyl-tRNA deacylase activity"/>
    <property type="evidence" value="ECO:0007669"/>
    <property type="project" value="InterPro"/>
</dbReference>
<organism evidence="14 15">
    <name type="scientific">Candidatus Woesebacteria bacterium RIFOXYB1_FULL_47_31</name>
    <dbReference type="NCBI Taxonomy" id="1802542"/>
    <lineage>
        <taxon>Bacteria</taxon>
        <taxon>Candidatus Woeseibacteriota</taxon>
    </lineage>
</organism>
<dbReference type="SUPFAM" id="SSF50677">
    <property type="entry name" value="ValRS/IleRS/LeuRS editing domain"/>
    <property type="match status" value="1"/>
</dbReference>
<keyword evidence="5 9" id="KW-0067">ATP-binding</keyword>
<feature type="binding site" evidence="9">
    <location>
        <position position="538"/>
    </location>
    <ligand>
        <name>ATP</name>
        <dbReference type="ChEBI" id="CHEBI:30616"/>
    </ligand>
</feature>
<dbReference type="InterPro" id="IPR025709">
    <property type="entry name" value="Leu_tRNA-synth_edit"/>
</dbReference>
<comment type="catalytic activity">
    <reaction evidence="8 9">
        <text>tRNA(Leu) + L-leucine + ATP = L-leucyl-tRNA(Leu) + AMP + diphosphate</text>
        <dbReference type="Rhea" id="RHEA:11688"/>
        <dbReference type="Rhea" id="RHEA-COMP:9613"/>
        <dbReference type="Rhea" id="RHEA-COMP:9622"/>
        <dbReference type="ChEBI" id="CHEBI:30616"/>
        <dbReference type="ChEBI" id="CHEBI:33019"/>
        <dbReference type="ChEBI" id="CHEBI:57427"/>
        <dbReference type="ChEBI" id="CHEBI:78442"/>
        <dbReference type="ChEBI" id="CHEBI:78494"/>
        <dbReference type="ChEBI" id="CHEBI:456215"/>
        <dbReference type="EC" id="6.1.1.4"/>
    </reaction>
</comment>
<dbReference type="InterPro" id="IPR014729">
    <property type="entry name" value="Rossmann-like_a/b/a_fold"/>
</dbReference>
<dbReference type="Gene3D" id="3.40.50.620">
    <property type="entry name" value="HUPs"/>
    <property type="match status" value="2"/>
</dbReference>
<dbReference type="CDD" id="cd00812">
    <property type="entry name" value="LeuRS_core"/>
    <property type="match status" value="1"/>
</dbReference>
<evidence type="ECO:0000313" key="14">
    <source>
        <dbReference type="EMBL" id="OGM82030.1"/>
    </source>
</evidence>
<dbReference type="GO" id="GO:0004823">
    <property type="term" value="F:leucine-tRNA ligase activity"/>
    <property type="evidence" value="ECO:0007669"/>
    <property type="project" value="UniProtKB-UniRule"/>
</dbReference>
<dbReference type="Pfam" id="PF13603">
    <property type="entry name" value="tRNA-synt_1_2"/>
    <property type="match status" value="1"/>
</dbReference>
<protein>
    <recommendedName>
        <fullName evidence="9">Leucine--tRNA ligase</fullName>
        <ecNumber evidence="9">6.1.1.4</ecNumber>
    </recommendedName>
    <alternativeName>
        <fullName evidence="9">Leucyl-tRNA synthetase</fullName>
        <shortName evidence="9">LeuRS</shortName>
    </alternativeName>
</protein>
<comment type="caution">
    <text evidence="14">The sequence shown here is derived from an EMBL/GenBank/DDBJ whole genome shotgun (WGS) entry which is preliminary data.</text>
</comment>
<dbReference type="InterPro" id="IPR009008">
    <property type="entry name" value="Val/Leu/Ile-tRNA-synth_edit"/>
</dbReference>
<dbReference type="SUPFAM" id="SSF52374">
    <property type="entry name" value="Nucleotidylyl transferase"/>
    <property type="match status" value="1"/>
</dbReference>
<evidence type="ECO:0000259" key="13">
    <source>
        <dbReference type="Pfam" id="PF13603"/>
    </source>
</evidence>
<name>A0A1F8D0D5_9BACT</name>
<feature type="domain" description="Aminoacyl-tRNA synthetase class Ia" evidence="11">
    <location>
        <begin position="357"/>
        <end position="563"/>
    </location>
</feature>
<proteinExistence type="inferred from homology"/>
<feature type="short sequence motif" description="'KMSKS' region" evidence="9">
    <location>
        <begin position="535"/>
        <end position="539"/>
    </location>
</feature>
<sequence>MSRNKKYDIGAVESRWQREWEKAKLYFPSVEKAKKPFYNLWMFPYPSAEGLHAGHAFSSTGSDIYGRFMRMQGKDVFQPIGYDSFGIHSENFALKIGEHPQTMLARTIKNYERQLRSLGHGYDWTRTVTTSEPDYYKWTQWLFIELFKAGLSYRAKASVNWCPSCKTVLADEQVVSGSCERCQTVVETRELEQWFFRITEYAERLLANLDKIDWPERIKAAQRNWIGKSEGMLVEFKIDGSDAEIEVFTTRPDTLNAVTFLATSKLYQEGEREKAGRFSGKYAIDPLSGRKLPIWDTNYVAPDYGTGVIMGVPAHDERDMEFAKKYGLDIVKKEPDKSLWQKIEKEGWGKPHISYHLRDWLISRQRYWGPPIPMIYCEKCEKEGKGERAEMPGWYAADEKDLPVKLPFVEDYQPRGTGVSPLASDPNFYQVTCPGCGGQARRETDVSDTFLDSSWYFLRYPSTRSARSGQLPFDPEITKKWLPVNLYFGGAEHAVLHLMYARFITMFLDDIKKVGFEEPFPRFFAHGLMIKDGAKMSKSRGNVVNPDQYVEKYGADAFRLYLMFIGPMDGSPDFRDTGMEGMRRFTERVWRLFSQYSDVVLVEEKDSREVLNKMHQTIKKVTEDIQSFRYNTAIAAMMEFVNLLYDKTEANIKRAHGGIRCAEWDEALKTLALLLAPFAPHLAEEAWVEVLGQKFSVHLEPWPKYNPAFLGVREIEMVVQVDGKLRTKLVIPADEAKNQEKVVKLAKSEAKVAKWLGKGTKKTIFVPGKLINFVTG</sequence>
<keyword evidence="2 9" id="KW-0963">Cytoplasm</keyword>
<dbReference type="FunFam" id="1.10.730.10:FF:000002">
    <property type="entry name" value="Leucine--tRNA ligase"/>
    <property type="match status" value="1"/>
</dbReference>
<reference evidence="14 15" key="1">
    <citation type="journal article" date="2016" name="Nat. Commun.">
        <title>Thousands of microbial genomes shed light on interconnected biogeochemical processes in an aquifer system.</title>
        <authorList>
            <person name="Anantharaman K."/>
            <person name="Brown C.T."/>
            <person name="Hug L.A."/>
            <person name="Sharon I."/>
            <person name="Castelle C.J."/>
            <person name="Probst A.J."/>
            <person name="Thomas B.C."/>
            <person name="Singh A."/>
            <person name="Wilkins M.J."/>
            <person name="Karaoz U."/>
            <person name="Brodie E.L."/>
            <person name="Williams K.H."/>
            <person name="Hubbard S.S."/>
            <person name="Banfield J.F."/>
        </authorList>
    </citation>
    <scope>NUCLEOTIDE SEQUENCE [LARGE SCALE GENOMIC DNA]</scope>
</reference>
<keyword evidence="7 9" id="KW-0030">Aminoacyl-tRNA synthetase</keyword>
<dbReference type="PROSITE" id="PS00178">
    <property type="entry name" value="AA_TRNA_LIGASE_I"/>
    <property type="match status" value="1"/>
</dbReference>
<dbReference type="InterPro" id="IPR002302">
    <property type="entry name" value="Leu-tRNA-ligase"/>
</dbReference>
<dbReference type="PRINTS" id="PR00985">
    <property type="entry name" value="TRNASYNTHLEU"/>
</dbReference>
<evidence type="ECO:0000256" key="9">
    <source>
        <dbReference type="HAMAP-Rule" id="MF_00049"/>
    </source>
</evidence>
<dbReference type="PANTHER" id="PTHR43740">
    <property type="entry name" value="LEUCYL-TRNA SYNTHETASE"/>
    <property type="match status" value="1"/>
</dbReference>
<evidence type="ECO:0000259" key="11">
    <source>
        <dbReference type="Pfam" id="PF00133"/>
    </source>
</evidence>
<dbReference type="EMBL" id="MGIC01000046">
    <property type="protein sequence ID" value="OGM82030.1"/>
    <property type="molecule type" value="Genomic_DNA"/>
</dbReference>